<dbReference type="InterPro" id="IPR004245">
    <property type="entry name" value="DUF229"/>
</dbReference>
<evidence type="ECO:0000313" key="3">
    <source>
        <dbReference type="Proteomes" id="UP001175271"/>
    </source>
</evidence>
<protein>
    <submittedName>
        <fullName evidence="2">Uncharacterized protein</fullName>
    </submittedName>
</protein>
<keyword evidence="3" id="KW-1185">Reference proteome</keyword>
<dbReference type="Gene3D" id="3.40.720.10">
    <property type="entry name" value="Alkaline Phosphatase, subunit A"/>
    <property type="match status" value="1"/>
</dbReference>
<dbReference type="InterPro" id="IPR017850">
    <property type="entry name" value="Alkaline_phosphatase_core_sf"/>
</dbReference>
<dbReference type="GO" id="GO:0005615">
    <property type="term" value="C:extracellular space"/>
    <property type="evidence" value="ECO:0007669"/>
    <property type="project" value="TreeGrafter"/>
</dbReference>
<proteinExistence type="predicted"/>
<dbReference type="Proteomes" id="UP001175271">
    <property type="component" value="Unassembled WGS sequence"/>
</dbReference>
<dbReference type="CDD" id="cd16021">
    <property type="entry name" value="ALP_like"/>
    <property type="match status" value="1"/>
</dbReference>
<feature type="transmembrane region" description="Helical" evidence="1">
    <location>
        <begin position="20"/>
        <end position="43"/>
    </location>
</feature>
<gene>
    <name evidence="2" type="ORF">QR680_003536</name>
</gene>
<keyword evidence="1" id="KW-0472">Membrane</keyword>
<accession>A0AA39HMY6</accession>
<organism evidence="2 3">
    <name type="scientific">Steinernema hermaphroditum</name>
    <dbReference type="NCBI Taxonomy" id="289476"/>
    <lineage>
        <taxon>Eukaryota</taxon>
        <taxon>Metazoa</taxon>
        <taxon>Ecdysozoa</taxon>
        <taxon>Nematoda</taxon>
        <taxon>Chromadorea</taxon>
        <taxon>Rhabditida</taxon>
        <taxon>Tylenchina</taxon>
        <taxon>Panagrolaimomorpha</taxon>
        <taxon>Strongyloidoidea</taxon>
        <taxon>Steinernematidae</taxon>
        <taxon>Steinernema</taxon>
    </lineage>
</organism>
<keyword evidence="1" id="KW-0812">Transmembrane</keyword>
<dbReference type="PANTHER" id="PTHR10974">
    <property type="entry name" value="FI08016P-RELATED"/>
    <property type="match status" value="1"/>
</dbReference>
<dbReference type="PANTHER" id="PTHR10974:SF35">
    <property type="entry name" value="SULFATASE DOMAIN-CONTAINING PROTEIN"/>
    <property type="match status" value="1"/>
</dbReference>
<dbReference type="AlphaFoldDB" id="A0AA39HMY6"/>
<evidence type="ECO:0000256" key="1">
    <source>
        <dbReference type="SAM" id="Phobius"/>
    </source>
</evidence>
<dbReference type="FunFam" id="3.40.720.10:FF:000017">
    <property type="entry name" value="Predicted protein"/>
    <property type="match status" value="1"/>
</dbReference>
<feature type="transmembrane region" description="Helical" evidence="1">
    <location>
        <begin position="91"/>
        <end position="109"/>
    </location>
</feature>
<reference evidence="2" key="1">
    <citation type="submission" date="2023-06" db="EMBL/GenBank/DDBJ databases">
        <title>Genomic analysis of the entomopathogenic nematode Steinernema hermaphroditum.</title>
        <authorList>
            <person name="Schwarz E.M."/>
            <person name="Heppert J.K."/>
            <person name="Baniya A."/>
            <person name="Schwartz H.T."/>
            <person name="Tan C.-H."/>
            <person name="Antoshechkin I."/>
            <person name="Sternberg P.W."/>
            <person name="Goodrich-Blair H."/>
            <person name="Dillman A.R."/>
        </authorList>
    </citation>
    <scope>NUCLEOTIDE SEQUENCE</scope>
    <source>
        <strain evidence="2">PS9179</strain>
        <tissue evidence="2">Whole animal</tissue>
    </source>
</reference>
<keyword evidence="1" id="KW-1133">Transmembrane helix</keyword>
<dbReference type="EMBL" id="JAUCMV010000003">
    <property type="protein sequence ID" value="KAK0407694.1"/>
    <property type="molecule type" value="Genomic_DNA"/>
</dbReference>
<name>A0AA39HMY6_9BILA</name>
<comment type="caution">
    <text evidence="2">The sequence shown here is derived from an EMBL/GenBank/DDBJ whole genome shotgun (WGS) entry which is preliminary data.</text>
</comment>
<dbReference type="SUPFAM" id="SSF53649">
    <property type="entry name" value="Alkaline phosphatase-like"/>
    <property type="match status" value="1"/>
</dbReference>
<sequence length="691" mass="80392">MFNPFVIRSLSYEEQLFKFVLFKVLVFLSTASTLSGFIFVLFYSRSSVYEVLPSLIPTVMVSFMIAKEVDVDETAINVMSRAIVVRSMKKILILLCLVYFGYTIFWLFLATKDVPPELLYYQTLRKNLSDHEGTCNVPRLDPWDPSIMKYYSKAEKLKCKEVQPNVVTFENSTLRIVDSFKLSSSCSYRSFRHYSGVSDSQLFYGNWTDIDAEHGTKVENDEFLEVECRKTGLMPITFYKYHFHQVLHVKKEIKPVSLEHPSVLLFGLDGLSHSNMIRQLPRTHNLMKKMGFVDFNGHVKVADNTYPNWVAILTGKQGTKMPDFPNELPDDLNMFYDDFPMIWNKFSEQGYATFFGEDRPDMGTFNYQGCCGFKFQPTDHYFRPYWMASYWTMVSSRSSPFCYNTEPKHMVQLKYLQEFIDKYQGKRTFAFQWSQDMSHDYLNLIGAADDDYEEFFRKNEQNFENTIVIFFSDHGQRYDKIRETLVGRLESRLPYLSIRIPPKLKEKYPHIHANLLKNSERFTTHFDHHATLEHIATGNFKEEPNRNSTPQRAYSLFETHPEKRTCIEARIPKDYCPCFNELEVSSDDALQPATYLLDYVNDLLLRAETSIGYKCSKVELARITSATVQLPPDQLVKDRHYDGIVSNGLILSYRISFQAKAPSSAILEGSVVKDLESGEWKVTGEIERNNK</sequence>
<dbReference type="Pfam" id="PF02995">
    <property type="entry name" value="DUF229"/>
    <property type="match status" value="1"/>
</dbReference>
<evidence type="ECO:0000313" key="2">
    <source>
        <dbReference type="EMBL" id="KAK0407694.1"/>
    </source>
</evidence>